<reference evidence="2 3" key="1">
    <citation type="submission" date="2016-07" db="EMBL/GenBank/DDBJ databases">
        <title>Genome of Pelobium manganitolerans.</title>
        <authorList>
            <person name="Wu S."/>
            <person name="Wang G."/>
        </authorList>
    </citation>
    <scope>NUCLEOTIDE SEQUENCE [LARGE SCALE GENOMIC DNA]</scope>
    <source>
        <strain evidence="2 3">YS-25</strain>
    </source>
</reference>
<dbReference type="OrthoDB" id="9815709at2"/>
<dbReference type="PROSITE" id="PS00745">
    <property type="entry name" value="RF_PROK_I"/>
    <property type="match status" value="1"/>
</dbReference>
<dbReference type="PANTHER" id="PTHR47814">
    <property type="entry name" value="PEPTIDYL-TRNA HYDROLASE ARFB"/>
    <property type="match status" value="1"/>
</dbReference>
<protein>
    <recommendedName>
        <fullName evidence="1">Prokaryotic-type class I peptide chain release factors domain-containing protein</fullName>
    </recommendedName>
</protein>
<dbReference type="PANTHER" id="PTHR47814:SF1">
    <property type="entry name" value="PEPTIDYL-TRNA HYDROLASE ARFB"/>
    <property type="match status" value="1"/>
</dbReference>
<gene>
    <name evidence="2" type="ORF">BCY91_04105</name>
</gene>
<organism evidence="2 3">
    <name type="scientific">Pelobium manganitolerans</name>
    <dbReference type="NCBI Taxonomy" id="1842495"/>
    <lineage>
        <taxon>Bacteria</taxon>
        <taxon>Pseudomonadati</taxon>
        <taxon>Bacteroidota</taxon>
        <taxon>Sphingobacteriia</taxon>
        <taxon>Sphingobacteriales</taxon>
        <taxon>Sphingobacteriaceae</taxon>
        <taxon>Pelobium</taxon>
    </lineage>
</organism>
<dbReference type="EMBL" id="MBTA01000023">
    <property type="protein sequence ID" value="RKD16352.1"/>
    <property type="molecule type" value="Genomic_DNA"/>
</dbReference>
<dbReference type="InterPro" id="IPR000352">
    <property type="entry name" value="Pep_chain_release_fac_I"/>
</dbReference>
<dbReference type="NCBIfam" id="NF006718">
    <property type="entry name" value="PRK09256.1"/>
    <property type="match status" value="1"/>
</dbReference>
<name>A0A419S677_9SPHI</name>
<dbReference type="Pfam" id="PF00472">
    <property type="entry name" value="RF-1"/>
    <property type="match status" value="1"/>
</dbReference>
<sequence length="136" mass="15430">MNFDEAQLQKEFSFRTARSGGKGGQNVNKVETKVELLWYLAGTAVFTEVQMKQLQSRLKHRINSEGVFSVTASEARSQLQNKEIAVSKALALIKQALLKQKVRKATKPNKLAVQNRLESKRKQALKKISRNKNFDI</sequence>
<keyword evidence="3" id="KW-1185">Reference proteome</keyword>
<comment type="caution">
    <text evidence="2">The sequence shown here is derived from an EMBL/GenBank/DDBJ whole genome shotgun (WGS) entry which is preliminary data.</text>
</comment>
<dbReference type="SUPFAM" id="SSF110916">
    <property type="entry name" value="Peptidyl-tRNA hydrolase domain-like"/>
    <property type="match status" value="1"/>
</dbReference>
<accession>A0A419S677</accession>
<evidence type="ECO:0000313" key="3">
    <source>
        <dbReference type="Proteomes" id="UP000283433"/>
    </source>
</evidence>
<dbReference type="AlphaFoldDB" id="A0A419S677"/>
<evidence type="ECO:0000259" key="1">
    <source>
        <dbReference type="PROSITE" id="PS00745"/>
    </source>
</evidence>
<evidence type="ECO:0000313" key="2">
    <source>
        <dbReference type="EMBL" id="RKD16352.1"/>
    </source>
</evidence>
<dbReference type="GO" id="GO:0072344">
    <property type="term" value="P:rescue of stalled ribosome"/>
    <property type="evidence" value="ECO:0007669"/>
    <property type="project" value="TreeGrafter"/>
</dbReference>
<proteinExistence type="predicted"/>
<dbReference type="GO" id="GO:0043022">
    <property type="term" value="F:ribosome binding"/>
    <property type="evidence" value="ECO:0007669"/>
    <property type="project" value="TreeGrafter"/>
</dbReference>
<dbReference type="Gene3D" id="3.30.160.20">
    <property type="match status" value="1"/>
</dbReference>
<feature type="domain" description="Prokaryotic-type class I peptide chain release factors" evidence="1">
    <location>
        <begin position="18"/>
        <end position="34"/>
    </location>
</feature>
<dbReference type="GO" id="GO:0004045">
    <property type="term" value="F:peptidyl-tRNA hydrolase activity"/>
    <property type="evidence" value="ECO:0007669"/>
    <property type="project" value="TreeGrafter"/>
</dbReference>
<dbReference type="GO" id="GO:0003747">
    <property type="term" value="F:translation release factor activity"/>
    <property type="evidence" value="ECO:0007669"/>
    <property type="project" value="InterPro"/>
</dbReference>
<dbReference type="Proteomes" id="UP000283433">
    <property type="component" value="Unassembled WGS sequence"/>
</dbReference>